<keyword evidence="4 9" id="KW-0028">Amino-acid biosynthesis</keyword>
<dbReference type="eggNOG" id="COG0159">
    <property type="taxonomic scope" value="Bacteria"/>
</dbReference>
<dbReference type="KEGG" id="sgy:Sgly_2869"/>
<evidence type="ECO:0000256" key="6">
    <source>
        <dbReference type="ARBA" id="ARBA00023141"/>
    </source>
</evidence>
<protein>
    <recommendedName>
        <fullName evidence="9">Tryptophan synthase alpha chain</fullName>
        <ecNumber evidence="9">4.2.1.20</ecNumber>
    </recommendedName>
</protein>
<dbReference type="Gene3D" id="3.20.20.70">
    <property type="entry name" value="Aldolase class I"/>
    <property type="match status" value="1"/>
</dbReference>
<dbReference type="GO" id="GO:0005829">
    <property type="term" value="C:cytosol"/>
    <property type="evidence" value="ECO:0007669"/>
    <property type="project" value="TreeGrafter"/>
</dbReference>
<dbReference type="EC" id="4.2.1.20" evidence="9"/>
<dbReference type="STRING" id="645991.Sgly_2869"/>
<dbReference type="EMBL" id="CP002547">
    <property type="protein sequence ID" value="ADY57138.1"/>
    <property type="molecule type" value="Genomic_DNA"/>
</dbReference>
<dbReference type="InterPro" id="IPR013785">
    <property type="entry name" value="Aldolase_TIM"/>
</dbReference>
<comment type="similarity">
    <text evidence="9 10">Belongs to the TrpA family.</text>
</comment>
<dbReference type="NCBIfam" id="TIGR00262">
    <property type="entry name" value="trpA"/>
    <property type="match status" value="1"/>
</dbReference>
<keyword evidence="12" id="KW-1185">Reference proteome</keyword>
<reference evidence="11 12" key="1">
    <citation type="journal article" date="2011" name="Stand. Genomic Sci.">
        <title>Complete genome sequence of Syntrophobotulus glycolicus type strain (FlGlyR).</title>
        <authorList>
            <person name="Han C."/>
            <person name="Mwirichia R."/>
            <person name="Chertkov O."/>
            <person name="Held B."/>
            <person name="Lapidus A."/>
            <person name="Nolan M."/>
            <person name="Lucas S."/>
            <person name="Hammon N."/>
            <person name="Deshpande S."/>
            <person name="Cheng J.F."/>
            <person name="Tapia R."/>
            <person name="Goodwin L."/>
            <person name="Pitluck S."/>
            <person name="Huntemann M."/>
            <person name="Liolios K."/>
            <person name="Ivanova N."/>
            <person name="Pagani I."/>
            <person name="Mavromatis K."/>
            <person name="Ovchinikova G."/>
            <person name="Pati A."/>
            <person name="Chen A."/>
            <person name="Palaniappan K."/>
            <person name="Land M."/>
            <person name="Hauser L."/>
            <person name="Brambilla E.M."/>
            <person name="Rohde M."/>
            <person name="Spring S."/>
            <person name="Sikorski J."/>
            <person name="Goker M."/>
            <person name="Woyke T."/>
            <person name="Bristow J."/>
            <person name="Eisen J.A."/>
            <person name="Markowitz V."/>
            <person name="Hugenholtz P."/>
            <person name="Kyrpides N.C."/>
            <person name="Klenk H.P."/>
            <person name="Detter J.C."/>
        </authorList>
    </citation>
    <scope>NUCLEOTIDE SEQUENCE [LARGE SCALE GENOMIC DNA]</scope>
    <source>
        <strain evidence="12">DSM 8271 / FlGlyR</strain>
    </source>
</reference>
<sequence>MSAEQNRIDEMFARRADQKKKALITFVTAGDPDLETTRKLVLEMEKAGADLVELGVPFSDPVAEGPVIEEANLRALKNDVGIDRLFELAARLRQETNIPLVFLLYVNCVLQYGKEKFMDNCVQSGIDGLIVPDLPDEESNEIYGENIRTGVRLIRMVAPSSDDRIETIAAKAEGFLYCVSSLGVTGVRSGFKTDFEGFFGKINQYKSAPSAVGFGIATPEQVRDLKKYCDGVIVGSAIVKKVAAAAGPEEAVASVGELVRSLRRALDE</sequence>
<evidence type="ECO:0000256" key="8">
    <source>
        <dbReference type="ARBA" id="ARBA00049047"/>
    </source>
</evidence>
<dbReference type="HOGENOM" id="CLU_016734_0_0_9"/>
<dbReference type="CDD" id="cd04724">
    <property type="entry name" value="Tryptophan_synthase_alpha"/>
    <property type="match status" value="1"/>
</dbReference>
<comment type="subunit">
    <text evidence="3 9">Tetramer of two alpha and two beta chains.</text>
</comment>
<keyword evidence="6 9" id="KW-0057">Aromatic amino acid biosynthesis</keyword>
<dbReference type="GO" id="GO:0004834">
    <property type="term" value="F:tryptophan synthase activity"/>
    <property type="evidence" value="ECO:0007669"/>
    <property type="project" value="UniProtKB-UniRule"/>
</dbReference>
<evidence type="ECO:0000256" key="2">
    <source>
        <dbReference type="ARBA" id="ARBA00004733"/>
    </source>
</evidence>
<dbReference type="InterPro" id="IPR002028">
    <property type="entry name" value="Trp_synthase_suA"/>
</dbReference>
<dbReference type="PANTHER" id="PTHR43406:SF1">
    <property type="entry name" value="TRYPTOPHAN SYNTHASE ALPHA CHAIN, CHLOROPLASTIC"/>
    <property type="match status" value="1"/>
</dbReference>
<dbReference type="InterPro" id="IPR011060">
    <property type="entry name" value="RibuloseP-bd_barrel"/>
</dbReference>
<evidence type="ECO:0000256" key="10">
    <source>
        <dbReference type="RuleBase" id="RU003662"/>
    </source>
</evidence>
<evidence type="ECO:0000256" key="5">
    <source>
        <dbReference type="ARBA" id="ARBA00022822"/>
    </source>
</evidence>
<comment type="pathway">
    <text evidence="2 9">Amino-acid biosynthesis; L-tryptophan biosynthesis; L-tryptophan from chorismate: step 5/5.</text>
</comment>
<dbReference type="OrthoDB" id="9804578at2"/>
<evidence type="ECO:0000256" key="1">
    <source>
        <dbReference type="ARBA" id="ARBA00003365"/>
    </source>
</evidence>
<feature type="active site" description="Proton acceptor" evidence="9">
    <location>
        <position position="53"/>
    </location>
</feature>
<comment type="catalytic activity">
    <reaction evidence="8 9">
        <text>(1S,2R)-1-C-(indol-3-yl)glycerol 3-phosphate + L-serine = D-glyceraldehyde 3-phosphate + L-tryptophan + H2O</text>
        <dbReference type="Rhea" id="RHEA:10532"/>
        <dbReference type="ChEBI" id="CHEBI:15377"/>
        <dbReference type="ChEBI" id="CHEBI:33384"/>
        <dbReference type="ChEBI" id="CHEBI:57912"/>
        <dbReference type="ChEBI" id="CHEBI:58866"/>
        <dbReference type="ChEBI" id="CHEBI:59776"/>
        <dbReference type="EC" id="4.2.1.20"/>
    </reaction>
</comment>
<proteinExistence type="inferred from homology"/>
<organism evidence="11 12">
    <name type="scientific">Syntrophobotulus glycolicus (strain DSM 8271 / FlGlyR)</name>
    <dbReference type="NCBI Taxonomy" id="645991"/>
    <lineage>
        <taxon>Bacteria</taxon>
        <taxon>Bacillati</taxon>
        <taxon>Bacillota</taxon>
        <taxon>Clostridia</taxon>
        <taxon>Eubacteriales</taxon>
        <taxon>Desulfitobacteriaceae</taxon>
        <taxon>Syntrophobotulus</taxon>
    </lineage>
</organism>
<dbReference type="PROSITE" id="PS00167">
    <property type="entry name" value="TRP_SYNTHASE_ALPHA"/>
    <property type="match status" value="1"/>
</dbReference>
<evidence type="ECO:0000256" key="9">
    <source>
        <dbReference type="HAMAP-Rule" id="MF_00131"/>
    </source>
</evidence>
<dbReference type="RefSeq" id="WP_013625958.1">
    <property type="nucleotide sequence ID" value="NC_015172.1"/>
</dbReference>
<evidence type="ECO:0000256" key="3">
    <source>
        <dbReference type="ARBA" id="ARBA00011270"/>
    </source>
</evidence>
<gene>
    <name evidence="9" type="primary">trpA</name>
    <name evidence="11" type="ordered locus">Sgly_2869</name>
</gene>
<dbReference type="UniPathway" id="UPA00035">
    <property type="reaction ID" value="UER00044"/>
</dbReference>
<comment type="function">
    <text evidence="1 9">The alpha subunit is responsible for the aldol cleavage of indoleglycerol phosphate to indole and glyceraldehyde 3-phosphate.</text>
</comment>
<dbReference type="FunFam" id="3.20.20.70:FF:000037">
    <property type="entry name" value="Tryptophan synthase alpha chain"/>
    <property type="match status" value="1"/>
</dbReference>
<evidence type="ECO:0000256" key="7">
    <source>
        <dbReference type="ARBA" id="ARBA00023239"/>
    </source>
</evidence>
<reference evidence="12" key="2">
    <citation type="submission" date="2011-02" db="EMBL/GenBank/DDBJ databases">
        <title>The complete genome of Syntrophobotulus glycolicus DSM 8271.</title>
        <authorList>
            <person name="Lucas S."/>
            <person name="Copeland A."/>
            <person name="Lapidus A."/>
            <person name="Bruce D."/>
            <person name="Goodwin L."/>
            <person name="Pitluck S."/>
            <person name="Kyrpides N."/>
            <person name="Mavromatis K."/>
            <person name="Pagani I."/>
            <person name="Ivanova N."/>
            <person name="Mikhailova N."/>
            <person name="Chertkov O."/>
            <person name="Held B."/>
            <person name="Detter J.C."/>
            <person name="Tapia R."/>
            <person name="Han C."/>
            <person name="Land M."/>
            <person name="Hauser L."/>
            <person name="Markowitz V."/>
            <person name="Cheng J.-F."/>
            <person name="Hugenholtz P."/>
            <person name="Woyke T."/>
            <person name="Wu D."/>
            <person name="Spring S."/>
            <person name="Schroeder M."/>
            <person name="Brambilla E."/>
            <person name="Klenk H.-P."/>
            <person name="Eisen J.A."/>
        </authorList>
    </citation>
    <scope>NUCLEOTIDE SEQUENCE [LARGE SCALE GENOMIC DNA]</scope>
    <source>
        <strain evidence="12">DSM 8271 / FlGlyR</strain>
    </source>
</reference>
<dbReference type="HAMAP" id="MF_00131">
    <property type="entry name" value="Trp_synth_alpha"/>
    <property type="match status" value="1"/>
</dbReference>
<dbReference type="SUPFAM" id="SSF51366">
    <property type="entry name" value="Ribulose-phoshate binding barrel"/>
    <property type="match status" value="1"/>
</dbReference>
<evidence type="ECO:0000313" key="12">
    <source>
        <dbReference type="Proteomes" id="UP000007488"/>
    </source>
</evidence>
<keyword evidence="5 9" id="KW-0822">Tryptophan biosynthesis</keyword>
<dbReference type="Pfam" id="PF00290">
    <property type="entry name" value="Trp_syntA"/>
    <property type="match status" value="1"/>
</dbReference>
<evidence type="ECO:0000313" key="11">
    <source>
        <dbReference type="EMBL" id="ADY57138.1"/>
    </source>
</evidence>
<dbReference type="Proteomes" id="UP000007488">
    <property type="component" value="Chromosome"/>
</dbReference>
<dbReference type="InterPro" id="IPR018204">
    <property type="entry name" value="Trp_synthase_alpha_AS"/>
</dbReference>
<keyword evidence="7 9" id="KW-0456">Lyase</keyword>
<dbReference type="PANTHER" id="PTHR43406">
    <property type="entry name" value="TRYPTOPHAN SYNTHASE, ALPHA CHAIN"/>
    <property type="match status" value="1"/>
</dbReference>
<feature type="active site" description="Proton acceptor" evidence="9">
    <location>
        <position position="64"/>
    </location>
</feature>
<name>F0SZ20_SYNGF</name>
<accession>F0SZ20</accession>
<evidence type="ECO:0000256" key="4">
    <source>
        <dbReference type="ARBA" id="ARBA00022605"/>
    </source>
</evidence>
<dbReference type="AlphaFoldDB" id="F0SZ20"/>